<protein>
    <submittedName>
        <fullName evidence="9">DUF421 domain-containing protein</fullName>
    </submittedName>
</protein>
<evidence type="ECO:0000313" key="10">
    <source>
        <dbReference type="Proteomes" id="UP000886842"/>
    </source>
</evidence>
<evidence type="ECO:0000256" key="1">
    <source>
        <dbReference type="ARBA" id="ARBA00004651"/>
    </source>
</evidence>
<keyword evidence="3" id="KW-1003">Cell membrane</keyword>
<gene>
    <name evidence="9" type="ORF">IAA98_14000</name>
</gene>
<evidence type="ECO:0000256" key="7">
    <source>
        <dbReference type="SAM" id="Phobius"/>
    </source>
</evidence>
<feature type="transmembrane region" description="Helical" evidence="7">
    <location>
        <begin position="44"/>
        <end position="61"/>
    </location>
</feature>
<accession>A0A9D1GZI5</accession>
<keyword evidence="4 7" id="KW-0812">Transmembrane</keyword>
<keyword evidence="6 7" id="KW-0472">Membrane</keyword>
<comment type="subcellular location">
    <subcellularLocation>
        <location evidence="1">Cell membrane</location>
        <topology evidence="1">Multi-pass membrane protein</topology>
    </subcellularLocation>
</comment>
<evidence type="ECO:0000256" key="5">
    <source>
        <dbReference type="ARBA" id="ARBA00022989"/>
    </source>
</evidence>
<dbReference type="PANTHER" id="PTHR34582:SF6">
    <property type="entry name" value="UPF0702 TRANSMEMBRANE PROTEIN YCAP"/>
    <property type="match status" value="1"/>
</dbReference>
<organism evidence="9 10">
    <name type="scientific">Candidatus Avipropionibacterium avicola</name>
    <dbReference type="NCBI Taxonomy" id="2840701"/>
    <lineage>
        <taxon>Bacteria</taxon>
        <taxon>Bacillati</taxon>
        <taxon>Actinomycetota</taxon>
        <taxon>Actinomycetes</taxon>
        <taxon>Propionibacteriales</taxon>
        <taxon>Propionibacteriaceae</taxon>
        <taxon>Propionibacteriaceae incertae sedis</taxon>
        <taxon>Candidatus Avipropionibacterium</taxon>
    </lineage>
</organism>
<proteinExistence type="inferred from homology"/>
<dbReference type="Pfam" id="PF04239">
    <property type="entry name" value="DUF421"/>
    <property type="match status" value="1"/>
</dbReference>
<sequence>MWTEYGIDGVDAIRVVVSCVIFFVVVVVMVRVLGPRTLASLSSFDLAALIALGALIGRAILGDSPTLAAGLLGLATLVLLQALTGQLRRLDLGAKIVNARPVVLMAGAELLSENLSRSHVTVDEVHARLRQAGIRDRQEVACVILESTGQISVLRRGTRIDRALLTHVVGAEHIPDEFVAV</sequence>
<dbReference type="InterPro" id="IPR023090">
    <property type="entry name" value="UPF0702_alpha/beta_dom_sf"/>
</dbReference>
<evidence type="ECO:0000313" key="9">
    <source>
        <dbReference type="EMBL" id="HIT76691.1"/>
    </source>
</evidence>
<dbReference type="InterPro" id="IPR007353">
    <property type="entry name" value="DUF421"/>
</dbReference>
<reference evidence="9" key="1">
    <citation type="submission" date="2020-10" db="EMBL/GenBank/DDBJ databases">
        <authorList>
            <person name="Gilroy R."/>
        </authorList>
    </citation>
    <scope>NUCLEOTIDE SEQUENCE</scope>
    <source>
        <strain evidence="9">ChiGjej1B1-24693</strain>
    </source>
</reference>
<dbReference type="AlphaFoldDB" id="A0A9D1GZI5"/>
<feature type="transmembrane region" description="Helical" evidence="7">
    <location>
        <begin position="67"/>
        <end position="85"/>
    </location>
</feature>
<feature type="domain" description="YetF C-terminal" evidence="8">
    <location>
        <begin position="95"/>
        <end position="158"/>
    </location>
</feature>
<dbReference type="PANTHER" id="PTHR34582">
    <property type="entry name" value="UPF0702 TRANSMEMBRANE PROTEIN YCAP"/>
    <property type="match status" value="1"/>
</dbReference>
<keyword evidence="5 7" id="KW-1133">Transmembrane helix</keyword>
<feature type="transmembrane region" description="Helical" evidence="7">
    <location>
        <begin position="12"/>
        <end position="32"/>
    </location>
</feature>
<evidence type="ECO:0000256" key="3">
    <source>
        <dbReference type="ARBA" id="ARBA00022475"/>
    </source>
</evidence>
<evidence type="ECO:0000256" key="4">
    <source>
        <dbReference type="ARBA" id="ARBA00022692"/>
    </source>
</evidence>
<evidence type="ECO:0000259" key="8">
    <source>
        <dbReference type="Pfam" id="PF04239"/>
    </source>
</evidence>
<reference evidence="9" key="2">
    <citation type="journal article" date="2021" name="PeerJ">
        <title>Extensive microbial diversity within the chicken gut microbiome revealed by metagenomics and culture.</title>
        <authorList>
            <person name="Gilroy R."/>
            <person name="Ravi A."/>
            <person name="Getino M."/>
            <person name="Pursley I."/>
            <person name="Horton D.L."/>
            <person name="Alikhan N.F."/>
            <person name="Baker D."/>
            <person name="Gharbi K."/>
            <person name="Hall N."/>
            <person name="Watson M."/>
            <person name="Adriaenssens E.M."/>
            <person name="Foster-Nyarko E."/>
            <person name="Jarju S."/>
            <person name="Secka A."/>
            <person name="Antonio M."/>
            <person name="Oren A."/>
            <person name="Chaudhuri R.R."/>
            <person name="La Ragione R."/>
            <person name="Hildebrand F."/>
            <person name="Pallen M.J."/>
        </authorList>
    </citation>
    <scope>NUCLEOTIDE SEQUENCE</scope>
    <source>
        <strain evidence="9">ChiGjej1B1-24693</strain>
    </source>
</reference>
<comment type="caution">
    <text evidence="9">The sequence shown here is derived from an EMBL/GenBank/DDBJ whole genome shotgun (WGS) entry which is preliminary data.</text>
</comment>
<evidence type="ECO:0000256" key="2">
    <source>
        <dbReference type="ARBA" id="ARBA00006448"/>
    </source>
</evidence>
<name>A0A9D1GZI5_9ACTN</name>
<dbReference type="Proteomes" id="UP000886842">
    <property type="component" value="Unassembled WGS sequence"/>
</dbReference>
<dbReference type="EMBL" id="DVLP01000408">
    <property type="protein sequence ID" value="HIT76691.1"/>
    <property type="molecule type" value="Genomic_DNA"/>
</dbReference>
<evidence type="ECO:0000256" key="6">
    <source>
        <dbReference type="ARBA" id="ARBA00023136"/>
    </source>
</evidence>
<comment type="similarity">
    <text evidence="2">Belongs to the UPF0702 family.</text>
</comment>
<dbReference type="Gene3D" id="3.30.240.20">
    <property type="entry name" value="bsu07140 like domains"/>
    <property type="match status" value="1"/>
</dbReference>
<dbReference type="GO" id="GO:0005886">
    <property type="term" value="C:plasma membrane"/>
    <property type="evidence" value="ECO:0007669"/>
    <property type="project" value="UniProtKB-SubCell"/>
</dbReference>